<dbReference type="GO" id="GO:0005576">
    <property type="term" value="C:extracellular region"/>
    <property type="evidence" value="ECO:0007669"/>
    <property type="project" value="UniProtKB-SubCell"/>
</dbReference>
<sequence length="349" mass="39772">MLRGKTRLLVKNFAVHCASNSLAQHMASRLHRDKSFFLMYHGVSRDDEELEATTVVRRGEFRQQMGFLKQWFGCLTTEEVLNRDSEHQERPGAVVTFDDGYANNLEIALPILEEFEIPAIIYVTTGNACERRLFWPDKIWMAVKRSKIPSINLKGIADSLGTYTFRQDGALWQDDVHKLNEDIKRINPSRRENIVDEVVARFKDAPGAKPFEVEVENNVFTPLNPDQIAELSAHPLITIGAHSHCHNLLNQIPLSQAEESIRTSKEILERLTGRTIEHFSYPNGNLTDDIIGVVKRMGFKSAVTVPTGFFKYGDDPYRIPRYMVGPNMSMDLFKARMTGIFSLAKRLGF</sequence>
<evidence type="ECO:0000256" key="1">
    <source>
        <dbReference type="ARBA" id="ARBA00004613"/>
    </source>
</evidence>
<evidence type="ECO:0000256" key="2">
    <source>
        <dbReference type="ARBA" id="ARBA00022729"/>
    </source>
</evidence>
<dbReference type="SUPFAM" id="SSF88713">
    <property type="entry name" value="Glycoside hydrolase/deacetylase"/>
    <property type="match status" value="1"/>
</dbReference>
<accession>A0A419F2E7</accession>
<organism evidence="4 5">
    <name type="scientific">Candidatus Abyssobacteria bacterium SURF_17</name>
    <dbReference type="NCBI Taxonomy" id="2093361"/>
    <lineage>
        <taxon>Bacteria</taxon>
        <taxon>Pseudomonadati</taxon>
        <taxon>Candidatus Hydrogenedentota</taxon>
        <taxon>Candidatus Abyssobacteria</taxon>
    </lineage>
</organism>
<dbReference type="InterPro" id="IPR011330">
    <property type="entry name" value="Glyco_hydro/deAcase_b/a-brl"/>
</dbReference>
<feature type="domain" description="NodB homology" evidence="3">
    <location>
        <begin position="91"/>
        <end position="349"/>
    </location>
</feature>
<gene>
    <name evidence="4" type="ORF">C4532_06105</name>
</gene>
<dbReference type="AlphaFoldDB" id="A0A419F2E7"/>
<dbReference type="InterPro" id="IPR002509">
    <property type="entry name" value="NODB_dom"/>
</dbReference>
<evidence type="ECO:0000259" key="3">
    <source>
        <dbReference type="PROSITE" id="PS51677"/>
    </source>
</evidence>
<dbReference type="Gene3D" id="3.20.20.370">
    <property type="entry name" value="Glycoside hydrolase/deacetylase"/>
    <property type="match status" value="1"/>
</dbReference>
<protein>
    <recommendedName>
        <fullName evidence="3">NodB homology domain-containing protein</fullName>
    </recommendedName>
</protein>
<evidence type="ECO:0000313" key="5">
    <source>
        <dbReference type="Proteomes" id="UP000285961"/>
    </source>
</evidence>
<dbReference type="Proteomes" id="UP000285961">
    <property type="component" value="Unassembled WGS sequence"/>
</dbReference>
<dbReference type="PANTHER" id="PTHR34216">
    <property type="match status" value="1"/>
</dbReference>
<dbReference type="Pfam" id="PF01522">
    <property type="entry name" value="Polysacc_deac_1"/>
    <property type="match status" value="2"/>
</dbReference>
<comment type="caution">
    <text evidence="4">The sequence shown here is derived from an EMBL/GenBank/DDBJ whole genome shotgun (WGS) entry which is preliminary data.</text>
</comment>
<dbReference type="PROSITE" id="PS51677">
    <property type="entry name" value="NODB"/>
    <property type="match status" value="1"/>
</dbReference>
<dbReference type="GO" id="GO:0005975">
    <property type="term" value="P:carbohydrate metabolic process"/>
    <property type="evidence" value="ECO:0007669"/>
    <property type="project" value="InterPro"/>
</dbReference>
<name>A0A419F2E7_9BACT</name>
<reference evidence="4 5" key="1">
    <citation type="journal article" date="2017" name="ISME J.">
        <title>Energy and carbon metabolisms in a deep terrestrial subsurface fluid microbial community.</title>
        <authorList>
            <person name="Momper L."/>
            <person name="Jungbluth S.P."/>
            <person name="Lee M.D."/>
            <person name="Amend J.P."/>
        </authorList>
    </citation>
    <scope>NUCLEOTIDE SEQUENCE [LARGE SCALE GENOMIC DNA]</scope>
    <source>
        <strain evidence="4">SURF_17</strain>
    </source>
</reference>
<dbReference type="InterPro" id="IPR051398">
    <property type="entry name" value="Polysacch_Deacetylase"/>
</dbReference>
<comment type="subcellular location">
    <subcellularLocation>
        <location evidence="1">Secreted</location>
    </subcellularLocation>
</comment>
<proteinExistence type="predicted"/>
<dbReference type="GO" id="GO:0016810">
    <property type="term" value="F:hydrolase activity, acting on carbon-nitrogen (but not peptide) bonds"/>
    <property type="evidence" value="ECO:0007669"/>
    <property type="project" value="InterPro"/>
</dbReference>
<dbReference type="CDD" id="cd10918">
    <property type="entry name" value="CE4_NodB_like_5s_6s"/>
    <property type="match status" value="1"/>
</dbReference>
<keyword evidence="2" id="KW-0732">Signal</keyword>
<evidence type="ECO:0000313" key="4">
    <source>
        <dbReference type="EMBL" id="RJP72323.1"/>
    </source>
</evidence>
<dbReference type="PANTHER" id="PTHR34216:SF3">
    <property type="entry name" value="POLY-BETA-1,6-N-ACETYL-D-GLUCOSAMINE N-DEACETYLASE"/>
    <property type="match status" value="1"/>
</dbReference>
<dbReference type="EMBL" id="QZKI01000046">
    <property type="protein sequence ID" value="RJP72323.1"/>
    <property type="molecule type" value="Genomic_DNA"/>
</dbReference>